<evidence type="ECO:0000313" key="4">
    <source>
        <dbReference type="Proteomes" id="UP000004095"/>
    </source>
</evidence>
<dbReference type="eggNOG" id="COG4733">
    <property type="taxonomic scope" value="Bacteria"/>
</dbReference>
<reference evidence="3 4" key="1">
    <citation type="submission" date="2007-01" db="EMBL/GenBank/DDBJ databases">
        <authorList>
            <person name="Haygood M."/>
            <person name="Podell S."/>
            <person name="Anderson C."/>
            <person name="Hopkinson B."/>
            <person name="Roe K."/>
            <person name="Barbeau K."/>
            <person name="Gaasterland T."/>
            <person name="Ferriera S."/>
            <person name="Johnson J."/>
            <person name="Kravitz S."/>
            <person name="Beeson K."/>
            <person name="Sutton G."/>
            <person name="Rogers Y.-H."/>
            <person name="Friedman R."/>
            <person name="Frazier M."/>
            <person name="Venter J.C."/>
        </authorList>
    </citation>
    <scope>NUCLEOTIDE SEQUENCE [LARGE SCALE GENOMIC DNA]</scope>
    <source>
        <strain evidence="3 4">ATCC 23134</strain>
    </source>
</reference>
<feature type="signal peptide" evidence="1">
    <location>
        <begin position="1"/>
        <end position="21"/>
    </location>
</feature>
<feature type="chain" id="PRO_5002641668" description="Secretion system C-terminal sorting domain-containing protein" evidence="1">
    <location>
        <begin position="22"/>
        <end position="251"/>
    </location>
</feature>
<organism evidence="3 4">
    <name type="scientific">Microscilla marina ATCC 23134</name>
    <dbReference type="NCBI Taxonomy" id="313606"/>
    <lineage>
        <taxon>Bacteria</taxon>
        <taxon>Pseudomonadati</taxon>
        <taxon>Bacteroidota</taxon>
        <taxon>Cytophagia</taxon>
        <taxon>Cytophagales</taxon>
        <taxon>Microscillaceae</taxon>
        <taxon>Microscilla</taxon>
    </lineage>
</organism>
<dbReference type="Proteomes" id="UP000004095">
    <property type="component" value="Unassembled WGS sequence"/>
</dbReference>
<protein>
    <recommendedName>
        <fullName evidence="2">Secretion system C-terminal sorting domain-containing protein</fullName>
    </recommendedName>
</protein>
<dbReference type="EMBL" id="AAWS01000011">
    <property type="protein sequence ID" value="EAY29465.1"/>
    <property type="molecule type" value="Genomic_DNA"/>
</dbReference>
<feature type="domain" description="Secretion system C-terminal sorting" evidence="2">
    <location>
        <begin position="173"/>
        <end position="242"/>
    </location>
</feature>
<evidence type="ECO:0000259" key="2">
    <source>
        <dbReference type="Pfam" id="PF18962"/>
    </source>
</evidence>
<evidence type="ECO:0000313" key="3">
    <source>
        <dbReference type="EMBL" id="EAY29465.1"/>
    </source>
</evidence>
<gene>
    <name evidence="3" type="ORF">M23134_01525</name>
</gene>
<name>A1ZK12_MICM2</name>
<dbReference type="OrthoDB" id="976481at2"/>
<proteinExistence type="predicted"/>
<sequence length="251" mass="28288">MKIKLKVIIILLAILCNTVFAQDVTRDANNRITAEKYANHTIIYEYGSNGERTKRIISENTVNPLPVNLLEFTAEKSKVNLRQALLRWTTISEQNSKHFEVEHSTDVTHFTLLGKRKAAQNSDQKVLYEYLHAAPVAGTNYYRLKLVDLDGSSTYSPTRAVLFDYVNNVTIFLYPNPANTSTKLRIEGIGASDQLSLAIHSLGGEKIEARALKALPPFEYHINITKLAVGIYIVEVLVNGKRYPIRLVISR</sequence>
<dbReference type="Pfam" id="PF18962">
    <property type="entry name" value="Por_Secre_tail"/>
    <property type="match status" value="1"/>
</dbReference>
<evidence type="ECO:0000256" key="1">
    <source>
        <dbReference type="SAM" id="SignalP"/>
    </source>
</evidence>
<keyword evidence="4" id="KW-1185">Reference proteome</keyword>
<dbReference type="AlphaFoldDB" id="A1ZK12"/>
<accession>A1ZK12</accession>
<keyword evidence="1" id="KW-0732">Signal</keyword>
<dbReference type="RefSeq" id="WP_002696540.1">
    <property type="nucleotide sequence ID" value="NZ_AAWS01000011.1"/>
</dbReference>
<comment type="caution">
    <text evidence="3">The sequence shown here is derived from an EMBL/GenBank/DDBJ whole genome shotgun (WGS) entry which is preliminary data.</text>
</comment>
<dbReference type="InterPro" id="IPR026444">
    <property type="entry name" value="Secre_tail"/>
</dbReference>